<dbReference type="InterPro" id="IPR034035">
    <property type="entry name" value="Astacin-like_dom"/>
</dbReference>
<keyword evidence="4 9" id="KW-0378">Hydrolase</keyword>
<organism evidence="16">
    <name type="scientific">Nippostrongylus brasiliensis</name>
    <name type="common">Rat hookworm</name>
    <dbReference type="NCBI Taxonomy" id="27835"/>
    <lineage>
        <taxon>Eukaryota</taxon>
        <taxon>Metazoa</taxon>
        <taxon>Ecdysozoa</taxon>
        <taxon>Nematoda</taxon>
        <taxon>Chromadorea</taxon>
        <taxon>Rhabditida</taxon>
        <taxon>Rhabditina</taxon>
        <taxon>Rhabditomorpha</taxon>
        <taxon>Strongyloidea</taxon>
        <taxon>Heligmosomidae</taxon>
        <taxon>Nippostrongylus</taxon>
    </lineage>
</organism>
<dbReference type="InterPro" id="IPR006026">
    <property type="entry name" value="Peptidase_Metallo"/>
</dbReference>
<evidence type="ECO:0000313" key="15">
    <source>
        <dbReference type="Proteomes" id="UP000271162"/>
    </source>
</evidence>
<feature type="binding site" evidence="9">
    <location>
        <position position="254"/>
    </location>
    <ligand>
        <name>Zn(2+)</name>
        <dbReference type="ChEBI" id="CHEBI:29105"/>
        <note>catalytic</note>
    </ligand>
</feature>
<evidence type="ECO:0000256" key="9">
    <source>
        <dbReference type="PROSITE-ProRule" id="PRU01211"/>
    </source>
</evidence>
<protein>
    <recommendedName>
        <fullName evidence="10">Metalloendopeptidase</fullName>
        <ecNumber evidence="10">3.4.24.-</ecNumber>
    </recommendedName>
</protein>
<evidence type="ECO:0000256" key="5">
    <source>
        <dbReference type="ARBA" id="ARBA00022833"/>
    </source>
</evidence>
<feature type="domain" description="Peptidase M12A" evidence="13">
    <location>
        <begin position="152"/>
        <end position="340"/>
    </location>
</feature>
<evidence type="ECO:0000256" key="8">
    <source>
        <dbReference type="PROSITE-ProRule" id="PRU00059"/>
    </source>
</evidence>
<feature type="active site" evidence="9">
    <location>
        <position position="245"/>
    </location>
</feature>
<dbReference type="PANTHER" id="PTHR10127:SF793">
    <property type="entry name" value="ZINC METALLOPROTEINASE NAS-31"/>
    <property type="match status" value="1"/>
</dbReference>
<dbReference type="PRINTS" id="PR00480">
    <property type="entry name" value="ASTACIN"/>
</dbReference>
<evidence type="ECO:0000256" key="11">
    <source>
        <dbReference type="SAM" id="MobiDB-lite"/>
    </source>
</evidence>
<dbReference type="SUPFAM" id="SSF49854">
    <property type="entry name" value="Spermadhesin, CUB domain"/>
    <property type="match status" value="1"/>
</dbReference>
<evidence type="ECO:0000256" key="1">
    <source>
        <dbReference type="ARBA" id="ARBA00022536"/>
    </source>
</evidence>
<keyword evidence="10" id="KW-0732">Signal</keyword>
<reference evidence="16" key="1">
    <citation type="submission" date="2017-02" db="UniProtKB">
        <authorList>
            <consortium name="WormBaseParasite"/>
        </authorList>
    </citation>
    <scope>IDENTIFICATION</scope>
</reference>
<feature type="signal peptide" evidence="10">
    <location>
        <begin position="1"/>
        <end position="16"/>
    </location>
</feature>
<keyword evidence="15" id="KW-1185">Reference proteome</keyword>
<evidence type="ECO:0000259" key="12">
    <source>
        <dbReference type="PROSITE" id="PS01180"/>
    </source>
</evidence>
<dbReference type="InterPro" id="IPR024079">
    <property type="entry name" value="MetalloPept_cat_dom_sf"/>
</dbReference>
<dbReference type="GO" id="GO:0006508">
    <property type="term" value="P:proteolysis"/>
    <property type="evidence" value="ECO:0007669"/>
    <property type="project" value="UniProtKB-KW"/>
</dbReference>
<dbReference type="PROSITE" id="PS51864">
    <property type="entry name" value="ASTACIN"/>
    <property type="match status" value="1"/>
</dbReference>
<sequence>MRLLFLVLLLAVVASGGFLKDLGSKVKGVFSGENSIGQKLKNATITGFHKVFNTTAVHKIREKLRKLKDKVVKTLKLTPEMMKSLKERLQKIRFIKTDKIKPTGDTIEEINSNAKVAEELFQGDILLTDEQTEEIIEDVEEEVNPSNRTKRQALKDKRYPNTLWSEGVNFYFAWNASQQLRTAFLHGALEWQENTCIDFRESRTAKDRIVVYHEDGCWSFVGRLGGEQALSLGDGCESVSTAAHELGHALGFFHTMSRHDRDRYITPSWLNQFTKQTTATNDNYGMQYDYGSIMHYHGRSASINQKFTMVPFDVKYQETLGSPFISFIELSMLNEHYGCKKRCERSGAVVCQNGGFPHPRDCNKCICPSGYGGPLCDRRPDGCGSTLQAKNEWQTLTDTVGLGRGEELEFEKCNYWIESPPNTKIEVKIDSFTRGLATDGCIYAGVEINTQKDQQLTGYRFCAPEDAGQRLTSYSNRVPIMTYNRAFKSTVVLQYRYIDAGGGQRPIIPVGPNDRKTIRPVIPNVGDGQRPVFPPSSRLTTKAAPAENCVDRVSLTEMKTLRWIGDVTRLYYENMTNHYHYCHSSFTDIAQDVVQLRPDMTLPPRRVFIGRIPMLWVTTIFKFQCRFGVRAEQSCSESDGIGEGNTYPKLNHSENPG</sequence>
<feature type="chain" id="PRO_5043073249" description="Metalloendopeptidase" evidence="10">
    <location>
        <begin position="17"/>
        <end position="657"/>
    </location>
</feature>
<dbReference type="Gene3D" id="2.60.120.290">
    <property type="entry name" value="Spermadhesin, CUB domain"/>
    <property type="match status" value="1"/>
</dbReference>
<dbReference type="CDD" id="cd04280">
    <property type="entry name" value="ZnMc_astacin_like"/>
    <property type="match status" value="1"/>
</dbReference>
<dbReference type="Proteomes" id="UP000271162">
    <property type="component" value="Unassembled WGS sequence"/>
</dbReference>
<dbReference type="Pfam" id="PF01400">
    <property type="entry name" value="Astacin"/>
    <property type="match status" value="1"/>
</dbReference>
<dbReference type="Gene3D" id="3.40.390.10">
    <property type="entry name" value="Collagenase (Catalytic Domain)"/>
    <property type="match status" value="1"/>
</dbReference>
<keyword evidence="5 9" id="KW-0862">Zinc</keyword>
<evidence type="ECO:0000313" key="14">
    <source>
        <dbReference type="EMBL" id="VDL71829.1"/>
    </source>
</evidence>
<gene>
    <name evidence="14" type="ORF">NBR_LOCUS8240</name>
</gene>
<evidence type="ECO:0000259" key="13">
    <source>
        <dbReference type="PROSITE" id="PS51864"/>
    </source>
</evidence>
<evidence type="ECO:0000256" key="6">
    <source>
        <dbReference type="ARBA" id="ARBA00023049"/>
    </source>
</evidence>
<proteinExistence type="predicted"/>
<feature type="region of interest" description="Disordered" evidence="11">
    <location>
        <begin position="636"/>
        <end position="657"/>
    </location>
</feature>
<accession>A0A0N4XYQ9</accession>
<dbReference type="WBParaSite" id="NBR_0000823901-mRNA-1">
    <property type="protein sequence ID" value="NBR_0000823901-mRNA-1"/>
    <property type="gene ID" value="NBR_0000823901"/>
</dbReference>
<keyword evidence="1" id="KW-0245">EGF-like domain</keyword>
<dbReference type="PROSITE" id="PS01186">
    <property type="entry name" value="EGF_2"/>
    <property type="match status" value="1"/>
</dbReference>
<dbReference type="OMA" id="YCKSECE"/>
<dbReference type="InterPro" id="IPR001506">
    <property type="entry name" value="Peptidase_M12A"/>
</dbReference>
<feature type="binding site" evidence="9">
    <location>
        <position position="248"/>
    </location>
    <ligand>
        <name>Zn(2+)</name>
        <dbReference type="ChEBI" id="CHEBI:29105"/>
        <note>catalytic</note>
    </ligand>
</feature>
<dbReference type="GO" id="GO:0004222">
    <property type="term" value="F:metalloendopeptidase activity"/>
    <property type="evidence" value="ECO:0007669"/>
    <property type="project" value="UniProtKB-UniRule"/>
</dbReference>
<dbReference type="InterPro" id="IPR035914">
    <property type="entry name" value="Sperma_CUB_dom_sf"/>
</dbReference>
<evidence type="ECO:0000256" key="2">
    <source>
        <dbReference type="ARBA" id="ARBA00022670"/>
    </source>
</evidence>
<evidence type="ECO:0000256" key="3">
    <source>
        <dbReference type="ARBA" id="ARBA00022723"/>
    </source>
</evidence>
<evidence type="ECO:0000313" key="16">
    <source>
        <dbReference type="WBParaSite" id="NBR_0000823901-mRNA-1"/>
    </source>
</evidence>
<evidence type="ECO:0000256" key="4">
    <source>
        <dbReference type="ARBA" id="ARBA00022801"/>
    </source>
</evidence>
<name>A0A0N4XYQ9_NIPBR</name>
<keyword evidence="3 9" id="KW-0479">Metal-binding</keyword>
<comment type="cofactor">
    <cofactor evidence="9 10">
        <name>Zn(2+)</name>
        <dbReference type="ChEBI" id="CHEBI:29105"/>
    </cofactor>
    <text evidence="9 10">Binds 1 zinc ion per subunit.</text>
</comment>
<feature type="binding site" evidence="9">
    <location>
        <position position="244"/>
    </location>
    <ligand>
        <name>Zn(2+)</name>
        <dbReference type="ChEBI" id="CHEBI:29105"/>
        <note>catalytic</note>
    </ligand>
</feature>
<keyword evidence="6 9" id="KW-0482">Metalloprotease</keyword>
<dbReference type="EC" id="3.4.24.-" evidence="10"/>
<dbReference type="SUPFAM" id="SSF55486">
    <property type="entry name" value="Metalloproteases ('zincins'), catalytic domain"/>
    <property type="match status" value="1"/>
</dbReference>
<dbReference type="PROSITE" id="PS01180">
    <property type="entry name" value="CUB"/>
    <property type="match status" value="1"/>
</dbReference>
<evidence type="ECO:0000256" key="10">
    <source>
        <dbReference type="RuleBase" id="RU361183"/>
    </source>
</evidence>
<keyword evidence="7" id="KW-1015">Disulfide bond</keyword>
<comment type="caution">
    <text evidence="8">Lacks conserved residue(s) required for the propagation of feature annotation.</text>
</comment>
<dbReference type="InterPro" id="IPR000742">
    <property type="entry name" value="EGF"/>
</dbReference>
<reference evidence="14 15" key="2">
    <citation type="submission" date="2018-11" db="EMBL/GenBank/DDBJ databases">
        <authorList>
            <consortium name="Pathogen Informatics"/>
        </authorList>
    </citation>
    <scope>NUCLEOTIDE SEQUENCE [LARGE SCALE GENOMIC DNA]</scope>
</reference>
<dbReference type="PANTHER" id="PTHR10127">
    <property type="entry name" value="DISCOIDIN, CUB, EGF, LAMININ , AND ZINC METALLOPROTEASE DOMAIN CONTAINING"/>
    <property type="match status" value="1"/>
</dbReference>
<dbReference type="GO" id="GO:0008270">
    <property type="term" value="F:zinc ion binding"/>
    <property type="evidence" value="ECO:0007669"/>
    <property type="project" value="UniProtKB-UniRule"/>
</dbReference>
<dbReference type="EMBL" id="UYSL01019980">
    <property type="protein sequence ID" value="VDL71829.1"/>
    <property type="molecule type" value="Genomic_DNA"/>
</dbReference>
<dbReference type="SMART" id="SM00235">
    <property type="entry name" value="ZnMc"/>
    <property type="match status" value="1"/>
</dbReference>
<evidence type="ECO:0000256" key="7">
    <source>
        <dbReference type="ARBA" id="ARBA00023157"/>
    </source>
</evidence>
<dbReference type="AlphaFoldDB" id="A0A0N4XYQ9"/>
<keyword evidence="2 9" id="KW-0645">Protease</keyword>
<feature type="domain" description="CUB" evidence="12">
    <location>
        <begin position="383"/>
        <end position="494"/>
    </location>
</feature>
<dbReference type="InterPro" id="IPR000859">
    <property type="entry name" value="CUB_dom"/>
</dbReference>